<dbReference type="RefSeq" id="WP_344065529.1">
    <property type="nucleotide sequence ID" value="NZ_BAAAPU010000010.1"/>
</dbReference>
<accession>A0ABP5E3X5</accession>
<dbReference type="InterPro" id="IPR029063">
    <property type="entry name" value="SAM-dependent_MTases_sf"/>
</dbReference>
<evidence type="ECO:0000313" key="2">
    <source>
        <dbReference type="EMBL" id="GAA1989758.1"/>
    </source>
</evidence>
<keyword evidence="3" id="KW-1185">Reference proteome</keyword>
<dbReference type="CDD" id="cd02440">
    <property type="entry name" value="AdoMet_MTases"/>
    <property type="match status" value="1"/>
</dbReference>
<keyword evidence="2" id="KW-0808">Transferase</keyword>
<dbReference type="Proteomes" id="UP001500013">
    <property type="component" value="Unassembled WGS sequence"/>
</dbReference>
<dbReference type="InterPro" id="IPR013216">
    <property type="entry name" value="Methyltransf_11"/>
</dbReference>
<gene>
    <name evidence="2" type="ORF">GCM10009817_34640</name>
</gene>
<name>A0ABP5E3X5_9MICO</name>
<dbReference type="GO" id="GO:0032259">
    <property type="term" value="P:methylation"/>
    <property type="evidence" value="ECO:0007669"/>
    <property type="project" value="UniProtKB-KW"/>
</dbReference>
<keyword evidence="2" id="KW-0489">Methyltransferase</keyword>
<evidence type="ECO:0000313" key="3">
    <source>
        <dbReference type="Proteomes" id="UP001500013"/>
    </source>
</evidence>
<organism evidence="2 3">
    <name type="scientific">Terrabacter lapilli</name>
    <dbReference type="NCBI Taxonomy" id="436231"/>
    <lineage>
        <taxon>Bacteria</taxon>
        <taxon>Bacillati</taxon>
        <taxon>Actinomycetota</taxon>
        <taxon>Actinomycetes</taxon>
        <taxon>Micrococcales</taxon>
        <taxon>Intrasporangiaceae</taxon>
        <taxon>Terrabacter</taxon>
    </lineage>
</organism>
<dbReference type="SUPFAM" id="SSF53335">
    <property type="entry name" value="S-adenosyl-L-methionine-dependent methyltransferases"/>
    <property type="match status" value="1"/>
</dbReference>
<reference evidence="3" key="1">
    <citation type="journal article" date="2019" name="Int. J. Syst. Evol. Microbiol.">
        <title>The Global Catalogue of Microorganisms (GCM) 10K type strain sequencing project: providing services to taxonomists for standard genome sequencing and annotation.</title>
        <authorList>
            <consortium name="The Broad Institute Genomics Platform"/>
            <consortium name="The Broad Institute Genome Sequencing Center for Infectious Disease"/>
            <person name="Wu L."/>
            <person name="Ma J."/>
        </authorList>
    </citation>
    <scope>NUCLEOTIDE SEQUENCE [LARGE SCALE GENOMIC DNA]</scope>
    <source>
        <strain evidence="3">JCM 15628</strain>
    </source>
</reference>
<dbReference type="EMBL" id="BAAAPU010000010">
    <property type="protein sequence ID" value="GAA1989758.1"/>
    <property type="molecule type" value="Genomic_DNA"/>
</dbReference>
<dbReference type="GO" id="GO:0008168">
    <property type="term" value="F:methyltransferase activity"/>
    <property type="evidence" value="ECO:0007669"/>
    <property type="project" value="UniProtKB-KW"/>
</dbReference>
<comment type="caution">
    <text evidence="2">The sequence shown here is derived from an EMBL/GenBank/DDBJ whole genome shotgun (WGS) entry which is preliminary data.</text>
</comment>
<proteinExistence type="predicted"/>
<feature type="domain" description="Methyltransferase type 11" evidence="1">
    <location>
        <begin position="64"/>
        <end position="151"/>
    </location>
</feature>
<evidence type="ECO:0000259" key="1">
    <source>
        <dbReference type="Pfam" id="PF08241"/>
    </source>
</evidence>
<protein>
    <submittedName>
        <fullName evidence="2">Class I SAM-dependent methyltransferase</fullName>
    </submittedName>
</protein>
<dbReference type="Gene3D" id="3.40.50.150">
    <property type="entry name" value="Vaccinia Virus protein VP39"/>
    <property type="match status" value="1"/>
</dbReference>
<sequence length="258" mass="27269">MTSSSDATDSMDAEFDTVAAWTADVVRGLDPAQRIPAGCRGSGSPGALHWLLDHLAPEPGQVFLDCGAGVGGPAAFAARESGVRPVLTDPEPGACRAARSLFDLPALQAGTQLPIAGGAVDLGWSLGVLCTVDDQPAYLAEIRRVLRAQARFGLIVYCAAHPGPLRLESPQGNDFPTVEALDALLEGASLRVLSSGWTDHFAAFPADWEEVMATVQTELERRHGDDPRWRTAEEQSGRMGALLDAGEVRGRMLVVEAS</sequence>
<dbReference type="Pfam" id="PF08241">
    <property type="entry name" value="Methyltransf_11"/>
    <property type="match status" value="1"/>
</dbReference>